<evidence type="ECO:0000313" key="2">
    <source>
        <dbReference type="EMBL" id="PZR05587.1"/>
    </source>
</evidence>
<dbReference type="GO" id="GO:0030151">
    <property type="term" value="F:molybdenum ion binding"/>
    <property type="evidence" value="ECO:0007669"/>
    <property type="project" value="InterPro"/>
</dbReference>
<dbReference type="PANTHER" id="PTHR36930">
    <property type="entry name" value="METAL-SULFUR CLUSTER BIOSYNTHESIS PROTEINS YUAD-RELATED"/>
    <property type="match status" value="1"/>
</dbReference>
<dbReference type="PROSITE" id="PS51340">
    <property type="entry name" value="MOSC"/>
    <property type="match status" value="1"/>
</dbReference>
<dbReference type="GO" id="GO:0003824">
    <property type="term" value="F:catalytic activity"/>
    <property type="evidence" value="ECO:0007669"/>
    <property type="project" value="InterPro"/>
</dbReference>
<accession>A0A2W5SV86</accession>
<feature type="domain" description="MOSC" evidence="1">
    <location>
        <begin position="20"/>
        <end position="176"/>
    </location>
</feature>
<gene>
    <name evidence="2" type="ORF">DI536_32255</name>
</gene>
<name>A0A2W5SV86_9BACT</name>
<dbReference type="InterPro" id="IPR011037">
    <property type="entry name" value="Pyrv_Knase-like_insert_dom_sf"/>
</dbReference>
<dbReference type="SUPFAM" id="SSF50800">
    <property type="entry name" value="PK beta-barrel domain-like"/>
    <property type="match status" value="1"/>
</dbReference>
<evidence type="ECO:0000259" key="1">
    <source>
        <dbReference type="PROSITE" id="PS51340"/>
    </source>
</evidence>
<sequence>MAGMVVVGLGIADVPGSFETRAIEQAVLSFAGLEGDRHAGLTMKAGPRQKYLPKGAEVRNSRQLSIVSVEELAEIAASLGVKRVRASSLGANLLISGAPQLTKIAPGTRLVFPSGAVLVIDGENEPCVKSGRAIALAAEQPELAARFVKAAWHRRGLVAWVERPGLLRVGDPVTLVSR</sequence>
<comment type="caution">
    <text evidence="2">The sequence shown here is derived from an EMBL/GenBank/DDBJ whole genome shotgun (WGS) entry which is preliminary data.</text>
</comment>
<dbReference type="InterPro" id="IPR052716">
    <property type="entry name" value="MOSC_domain"/>
</dbReference>
<dbReference type="InterPro" id="IPR005302">
    <property type="entry name" value="MoCF_Sase_C"/>
</dbReference>
<proteinExistence type="predicted"/>
<protein>
    <submittedName>
        <fullName evidence="2">MOSC domain-containing protein</fullName>
    </submittedName>
</protein>
<dbReference type="Pfam" id="PF03473">
    <property type="entry name" value="MOSC"/>
    <property type="match status" value="1"/>
</dbReference>
<dbReference type="PANTHER" id="PTHR36930:SF1">
    <property type="entry name" value="MOSC DOMAIN-CONTAINING PROTEIN"/>
    <property type="match status" value="1"/>
</dbReference>
<evidence type="ECO:0000313" key="3">
    <source>
        <dbReference type="Proteomes" id="UP000249061"/>
    </source>
</evidence>
<dbReference type="Gene3D" id="2.40.33.20">
    <property type="entry name" value="PK beta-barrel domain-like"/>
    <property type="match status" value="1"/>
</dbReference>
<dbReference type="Proteomes" id="UP000249061">
    <property type="component" value="Unassembled WGS sequence"/>
</dbReference>
<dbReference type="EMBL" id="QFQP01000044">
    <property type="protein sequence ID" value="PZR05587.1"/>
    <property type="molecule type" value="Genomic_DNA"/>
</dbReference>
<organism evidence="2 3">
    <name type="scientific">Archangium gephyra</name>
    <dbReference type="NCBI Taxonomy" id="48"/>
    <lineage>
        <taxon>Bacteria</taxon>
        <taxon>Pseudomonadati</taxon>
        <taxon>Myxococcota</taxon>
        <taxon>Myxococcia</taxon>
        <taxon>Myxococcales</taxon>
        <taxon>Cystobacterineae</taxon>
        <taxon>Archangiaceae</taxon>
        <taxon>Archangium</taxon>
    </lineage>
</organism>
<dbReference type="AlphaFoldDB" id="A0A2W5SV86"/>
<reference evidence="2 3" key="1">
    <citation type="submission" date="2017-08" db="EMBL/GenBank/DDBJ databases">
        <title>Infants hospitalized years apart are colonized by the same room-sourced microbial strains.</title>
        <authorList>
            <person name="Brooks B."/>
            <person name="Olm M.R."/>
            <person name="Firek B.A."/>
            <person name="Baker R."/>
            <person name="Thomas B.C."/>
            <person name="Morowitz M.J."/>
            <person name="Banfield J.F."/>
        </authorList>
    </citation>
    <scope>NUCLEOTIDE SEQUENCE [LARGE SCALE GENOMIC DNA]</scope>
    <source>
        <strain evidence="2">S2_003_000_R2_14</strain>
    </source>
</reference>
<dbReference type="GO" id="GO:0030170">
    <property type="term" value="F:pyridoxal phosphate binding"/>
    <property type="evidence" value="ECO:0007669"/>
    <property type="project" value="InterPro"/>
</dbReference>